<dbReference type="InterPro" id="IPR002372">
    <property type="entry name" value="PQQ_rpt_dom"/>
</dbReference>
<dbReference type="PANTHER" id="PTHR34512:SF30">
    <property type="entry name" value="OUTER MEMBRANE PROTEIN ASSEMBLY FACTOR BAMB"/>
    <property type="match status" value="1"/>
</dbReference>
<dbReference type="PROSITE" id="PS51318">
    <property type="entry name" value="TAT"/>
    <property type="match status" value="1"/>
</dbReference>
<feature type="compositionally biased region" description="Low complexity" evidence="1">
    <location>
        <begin position="41"/>
        <end position="58"/>
    </location>
</feature>
<reference evidence="3" key="1">
    <citation type="submission" date="2022-04" db="EMBL/GenBank/DDBJ databases">
        <title>Diverse halophilic archaea isolated from saline environments.</title>
        <authorList>
            <person name="Cui H.-L."/>
        </authorList>
    </citation>
    <scope>NUCLEOTIDE SEQUENCE</scope>
    <source>
        <strain evidence="3">XZYJT40</strain>
    </source>
</reference>
<dbReference type="RefSeq" id="WP_248654570.1">
    <property type="nucleotide sequence ID" value="NZ_CP096658.1"/>
</dbReference>
<feature type="region of interest" description="Disordered" evidence="1">
    <location>
        <begin position="41"/>
        <end position="87"/>
    </location>
</feature>
<protein>
    <submittedName>
        <fullName evidence="3">PQQ-like beta-propeller repeat protein</fullName>
    </submittedName>
</protein>
<dbReference type="SMART" id="SM00564">
    <property type="entry name" value="PQQ"/>
    <property type="match status" value="6"/>
</dbReference>
<feature type="region of interest" description="Disordered" evidence="1">
    <location>
        <begin position="1"/>
        <end position="21"/>
    </location>
</feature>
<dbReference type="InterPro" id="IPR018391">
    <property type="entry name" value="PQQ_b-propeller_rpt"/>
</dbReference>
<name>A0A8U0IHK4_9EURY</name>
<dbReference type="GeneID" id="72191546"/>
<proteinExistence type="predicted"/>
<dbReference type="Gene3D" id="2.130.10.10">
    <property type="entry name" value="YVTN repeat-like/Quinoprotein amine dehydrogenase"/>
    <property type="match status" value="1"/>
</dbReference>
<accession>A0A8U0IHK4</accession>
<dbReference type="InterPro" id="IPR006311">
    <property type="entry name" value="TAT_signal"/>
</dbReference>
<dbReference type="Gene3D" id="2.140.10.10">
    <property type="entry name" value="Quinoprotein alcohol dehydrogenase-like superfamily"/>
    <property type="match status" value="1"/>
</dbReference>
<organism evidence="3 4">
    <name type="scientific">Halorussus gelatinilyticus</name>
    <dbReference type="NCBI Taxonomy" id="2937524"/>
    <lineage>
        <taxon>Archaea</taxon>
        <taxon>Methanobacteriati</taxon>
        <taxon>Methanobacteriota</taxon>
        <taxon>Stenosarchaea group</taxon>
        <taxon>Halobacteria</taxon>
        <taxon>Halobacteriales</taxon>
        <taxon>Haladaptataceae</taxon>
        <taxon>Halorussus</taxon>
    </lineage>
</organism>
<dbReference type="PANTHER" id="PTHR34512">
    <property type="entry name" value="CELL SURFACE PROTEIN"/>
    <property type="match status" value="1"/>
</dbReference>
<keyword evidence="4" id="KW-1185">Reference proteome</keyword>
<dbReference type="InterPro" id="IPR011047">
    <property type="entry name" value="Quinoprotein_ADH-like_sf"/>
</dbReference>
<dbReference type="SUPFAM" id="SSF50998">
    <property type="entry name" value="Quinoprotein alcohol dehydrogenase-like"/>
    <property type="match status" value="3"/>
</dbReference>
<evidence type="ECO:0000313" key="4">
    <source>
        <dbReference type="Proteomes" id="UP000830434"/>
    </source>
</evidence>
<evidence type="ECO:0000256" key="1">
    <source>
        <dbReference type="SAM" id="MobiDB-lite"/>
    </source>
</evidence>
<dbReference type="Proteomes" id="UP000830434">
    <property type="component" value="Chromosome"/>
</dbReference>
<dbReference type="Pfam" id="PF13360">
    <property type="entry name" value="PQQ_2"/>
    <property type="match status" value="1"/>
</dbReference>
<gene>
    <name evidence="3" type="ORF">M0R88_16785</name>
</gene>
<feature type="domain" description="Pyrrolo-quinoline quinone repeat" evidence="2">
    <location>
        <begin position="217"/>
        <end position="353"/>
    </location>
</feature>
<dbReference type="EMBL" id="CP096658">
    <property type="protein sequence ID" value="UPW00156.1"/>
    <property type="molecule type" value="Genomic_DNA"/>
</dbReference>
<dbReference type="AlphaFoldDB" id="A0A8U0IHK4"/>
<dbReference type="InterPro" id="IPR015943">
    <property type="entry name" value="WD40/YVTN_repeat-like_dom_sf"/>
</dbReference>
<dbReference type="KEGG" id="haxz:M0R88_16785"/>
<evidence type="ECO:0000313" key="3">
    <source>
        <dbReference type="EMBL" id="UPW00156.1"/>
    </source>
</evidence>
<evidence type="ECO:0000259" key="2">
    <source>
        <dbReference type="Pfam" id="PF13360"/>
    </source>
</evidence>
<sequence length="421" mass="43925">MVSDSSRQSSPSRPSTLSRRSALAGLGSGLVGLGALRASDSSAASESNAAARSNAGSDPTLDWPMARYDAAGTGYDPDATGPKDGAKVKWRREPDRFSGGTSSPILLGGTLYATGRVLLALDAATGETRFAHEGSYRSSPAGSAAEAYDTETLATAAPRGVYGLNAGGGLRLFGRQFGVERWHGPGREPGFSVFGPPTVVPPVAVGGTVYAAVPGTKHVAALDASSGRELWRASPGDELRRPAVRDGRVFAVNWPSRATAYDAATGERLWRTDLGEQMVLAPTATREGVVVPDRTGVTLLDADDGSVRWRADHGGNATEGAAAVAEGTVYVQSATGGRLHALDLETGEQLWSAPDFSEGTPVVADGVVYGRNYDELVALDAADGSVRWRYESRVPLSTPAVGDGTIYLVAHDRLLALEEDR</sequence>